<keyword evidence="4" id="KW-1185">Reference proteome</keyword>
<evidence type="ECO:0000313" key="3">
    <source>
        <dbReference type="EMBL" id="OOP67466.1"/>
    </source>
</evidence>
<dbReference type="AlphaFoldDB" id="A0A8E2I676"/>
<dbReference type="NCBIfam" id="TIGR02878">
    <property type="entry name" value="spore_ypjB"/>
    <property type="match status" value="1"/>
</dbReference>
<keyword evidence="1" id="KW-1133">Transmembrane helix</keyword>
<dbReference type="RefSeq" id="WP_078110635.1">
    <property type="nucleotide sequence ID" value="NZ_CP065424.1"/>
</dbReference>
<sequence length="260" mass="30322">MKKILILLFSLVFFTSTHVHATVTSPLDRLDKIADEALQMTKIGRFEAAKKFLEQFQDQFIEETSYGSILTMDELKIVMMSYNDAIRAINKVSSESREKIDKVTTFRLVIDAINSHYQPMWTELQEPIMGAFSQIKEAAKEKDRMAYEAALTMFLEKYSLIQPSLKVDLSLEKLEKLDSDISFIDKFRNRIIEDDTQLVQLDIIESDLQHIFDKLSEDETDPSLWWVIITTGSIIVMTLSYVGWRKYRGEKHTKQKEHYD</sequence>
<dbReference type="Pfam" id="PF09577">
    <property type="entry name" value="Spore_YpjB"/>
    <property type="match status" value="1"/>
</dbReference>
<evidence type="ECO:0000256" key="2">
    <source>
        <dbReference type="SAM" id="SignalP"/>
    </source>
</evidence>
<dbReference type="Proteomes" id="UP000189761">
    <property type="component" value="Unassembled WGS sequence"/>
</dbReference>
<organism evidence="3 4">
    <name type="scientific">Heyndrickxia oleronia</name>
    <dbReference type="NCBI Taxonomy" id="38875"/>
    <lineage>
        <taxon>Bacteria</taxon>
        <taxon>Bacillati</taxon>
        <taxon>Bacillota</taxon>
        <taxon>Bacilli</taxon>
        <taxon>Bacillales</taxon>
        <taxon>Bacillaceae</taxon>
        <taxon>Heyndrickxia</taxon>
    </lineage>
</organism>
<keyword evidence="1" id="KW-0812">Transmembrane</keyword>
<feature type="signal peptide" evidence="2">
    <location>
        <begin position="1"/>
        <end position="21"/>
    </location>
</feature>
<proteinExistence type="predicted"/>
<gene>
    <name evidence="3" type="ORF">BWZ43_15595</name>
</gene>
<name>A0A8E2I676_9BACI</name>
<reference evidence="3 4" key="1">
    <citation type="submission" date="2017-01" db="EMBL/GenBank/DDBJ databases">
        <title>Draft genome sequence of Bacillus oleronius.</title>
        <authorList>
            <person name="Allam M."/>
        </authorList>
    </citation>
    <scope>NUCLEOTIDE SEQUENCE [LARGE SCALE GENOMIC DNA]</scope>
    <source>
        <strain evidence="3 4">DSM 9356</strain>
    </source>
</reference>
<keyword evidence="2" id="KW-0732">Signal</keyword>
<comment type="caution">
    <text evidence="3">The sequence shown here is derived from an EMBL/GenBank/DDBJ whole genome shotgun (WGS) entry which is preliminary data.</text>
</comment>
<evidence type="ECO:0000256" key="1">
    <source>
        <dbReference type="SAM" id="Phobius"/>
    </source>
</evidence>
<evidence type="ECO:0000313" key="4">
    <source>
        <dbReference type="Proteomes" id="UP000189761"/>
    </source>
</evidence>
<feature type="chain" id="PRO_5033998441" evidence="2">
    <location>
        <begin position="22"/>
        <end position="260"/>
    </location>
</feature>
<protein>
    <submittedName>
        <fullName evidence="3">Sporulation protein YpjB</fullName>
    </submittedName>
</protein>
<accession>A0A8E2I676</accession>
<dbReference type="InterPro" id="IPR014231">
    <property type="entry name" value="Spore_YpjB"/>
</dbReference>
<dbReference type="EMBL" id="MTLA01000192">
    <property type="protein sequence ID" value="OOP67466.1"/>
    <property type="molecule type" value="Genomic_DNA"/>
</dbReference>
<feature type="transmembrane region" description="Helical" evidence="1">
    <location>
        <begin position="224"/>
        <end position="244"/>
    </location>
</feature>
<keyword evidence="1" id="KW-0472">Membrane</keyword>